<protein>
    <submittedName>
        <fullName evidence="7">Adenylate/guanylate cyclase domain-containing protein</fullName>
    </submittedName>
</protein>
<feature type="transmembrane region" description="Helical" evidence="4">
    <location>
        <begin position="129"/>
        <end position="158"/>
    </location>
</feature>
<dbReference type="Gene3D" id="3.30.70.1230">
    <property type="entry name" value="Nucleotide cyclase"/>
    <property type="match status" value="1"/>
</dbReference>
<dbReference type="PANTHER" id="PTHR43081:SF17">
    <property type="entry name" value="BLL5647 PROTEIN"/>
    <property type="match status" value="1"/>
</dbReference>
<evidence type="ECO:0000256" key="2">
    <source>
        <dbReference type="ARBA" id="ARBA00022475"/>
    </source>
</evidence>
<keyword evidence="4" id="KW-0812">Transmembrane</keyword>
<evidence type="ECO:0000259" key="6">
    <source>
        <dbReference type="PROSITE" id="PS51085"/>
    </source>
</evidence>
<keyword evidence="3 4" id="KW-0472">Membrane</keyword>
<feature type="domain" description="2Fe-2S ferredoxin-type" evidence="6">
    <location>
        <begin position="253"/>
        <end position="348"/>
    </location>
</feature>
<comment type="subcellular location">
    <subcellularLocation>
        <location evidence="1">Cell membrane</location>
        <topology evidence="1">Multi-pass membrane protein</topology>
    </subcellularLocation>
</comment>
<name>A0ABT1YZ70_9RHOB</name>
<sequence>MSDLWRGNWATRARIASGLALMLYALLHFLNIGLGLFSPDWLEAGQDLRQTVTRNPLGEVLLYAALILHAGLALMRLIERRSLRMARAEAVQYTFGFAIPLLLLTHITYTRIAHEVYGVDDQMGYLMYLIWGSTSALTQTVLLLIVWVHGCIGLHLWLRGRTWWRRNTHLLTGLAVLVPAFALSGFVTESRRLHLAAQDEDTRLDMLDAYNFPGPEAFAGLIRTDAMLYWGFVAVLGTALTAHLALRLNARRTSVRITYTDGPTITARLGQTLLEMSREAGVPHTSLCGGKGRCTTCRVKIEGNAHDLPQPSEAEARSLQAVGAAPGTRLACQLRPDQPMTVHRVFASGGQLSRGPASQGQERPLAILFLDMRGFTARTAGQLPYDVVFLLNRFFDAVVPAVTASGGKIDKYLGDGFLALFETRDTASSAQAGLSAAAGIGRALDAFNAGLEAEGAPPVGIGIGLHLGNVVLGEIGAAGHAPRTLIGDAVNAASRLEAQTKAMQVELLISAAVLDAAGIARPEGLVALDLRGVEEPIDALPVPRAADAPQLTGPISEQP</sequence>
<dbReference type="InterPro" id="IPR001054">
    <property type="entry name" value="A/G_cyclase"/>
</dbReference>
<dbReference type="Gene3D" id="3.10.20.30">
    <property type="match status" value="1"/>
</dbReference>
<gene>
    <name evidence="7" type="ORF">NTA49_06385</name>
</gene>
<keyword evidence="8" id="KW-1185">Reference proteome</keyword>
<dbReference type="InterPro" id="IPR001041">
    <property type="entry name" value="2Fe-2S_ferredoxin-type"/>
</dbReference>
<dbReference type="PANTHER" id="PTHR43081">
    <property type="entry name" value="ADENYLATE CYCLASE, TERMINAL-DIFFERENTIATION SPECIFIC-RELATED"/>
    <property type="match status" value="1"/>
</dbReference>
<dbReference type="InterPro" id="IPR034804">
    <property type="entry name" value="SQR/QFR_C/D"/>
</dbReference>
<dbReference type="SMART" id="SM00044">
    <property type="entry name" value="CYCc"/>
    <property type="match status" value="1"/>
</dbReference>
<dbReference type="InterPro" id="IPR036010">
    <property type="entry name" value="2Fe-2S_ferredoxin-like_sf"/>
</dbReference>
<evidence type="ECO:0000256" key="1">
    <source>
        <dbReference type="ARBA" id="ARBA00004651"/>
    </source>
</evidence>
<dbReference type="Pfam" id="PF00211">
    <property type="entry name" value="Guanylate_cyc"/>
    <property type="match status" value="1"/>
</dbReference>
<dbReference type="RefSeq" id="WP_258293840.1">
    <property type="nucleotide sequence ID" value="NZ_JANKJG010000003.1"/>
</dbReference>
<dbReference type="CDD" id="cd00207">
    <property type="entry name" value="fer2"/>
    <property type="match status" value="1"/>
</dbReference>
<reference evidence="7" key="1">
    <citation type="submission" date="2022-07" db="EMBL/GenBank/DDBJ databases">
        <title>Pseudosulfitobacter sp. strain AP-MA-4, whole genome sequence.</title>
        <authorList>
            <person name="Jiang Y."/>
        </authorList>
    </citation>
    <scope>NUCLEOTIDE SEQUENCE</scope>
    <source>
        <strain evidence="7">AP-MA-4</strain>
    </source>
</reference>
<dbReference type="CDD" id="cd07302">
    <property type="entry name" value="CHD"/>
    <property type="match status" value="1"/>
</dbReference>
<evidence type="ECO:0000313" key="7">
    <source>
        <dbReference type="EMBL" id="MCR8826161.1"/>
    </source>
</evidence>
<dbReference type="PROSITE" id="PS51085">
    <property type="entry name" value="2FE2S_FER_2"/>
    <property type="match status" value="1"/>
</dbReference>
<dbReference type="Proteomes" id="UP001165396">
    <property type="component" value="Unassembled WGS sequence"/>
</dbReference>
<dbReference type="PROSITE" id="PS50125">
    <property type="entry name" value="GUANYLATE_CYCLASE_2"/>
    <property type="match status" value="1"/>
</dbReference>
<feature type="transmembrane region" description="Helical" evidence="4">
    <location>
        <begin position="60"/>
        <end position="78"/>
    </location>
</feature>
<feature type="domain" description="Guanylate cyclase" evidence="5">
    <location>
        <begin position="366"/>
        <end position="497"/>
    </location>
</feature>
<evidence type="ECO:0000313" key="8">
    <source>
        <dbReference type="Proteomes" id="UP001165396"/>
    </source>
</evidence>
<keyword evidence="4" id="KW-1133">Transmembrane helix</keyword>
<dbReference type="InterPro" id="IPR029787">
    <property type="entry name" value="Nucleotide_cyclase"/>
</dbReference>
<feature type="transmembrane region" description="Helical" evidence="4">
    <location>
        <begin position="21"/>
        <end position="40"/>
    </location>
</feature>
<accession>A0ABT1YZ70</accession>
<proteinExistence type="predicted"/>
<feature type="transmembrane region" description="Helical" evidence="4">
    <location>
        <begin position="170"/>
        <end position="187"/>
    </location>
</feature>
<dbReference type="SUPFAM" id="SSF81343">
    <property type="entry name" value="Fumarate reductase respiratory complex transmembrane subunits"/>
    <property type="match status" value="1"/>
</dbReference>
<feature type="transmembrane region" description="Helical" evidence="4">
    <location>
        <begin position="227"/>
        <end position="246"/>
    </location>
</feature>
<organism evidence="7 8">
    <name type="scientific">Pseudosulfitobacter koreensis</name>
    <dbReference type="NCBI Taxonomy" id="2968472"/>
    <lineage>
        <taxon>Bacteria</taxon>
        <taxon>Pseudomonadati</taxon>
        <taxon>Pseudomonadota</taxon>
        <taxon>Alphaproteobacteria</taxon>
        <taxon>Rhodobacterales</taxon>
        <taxon>Roseobacteraceae</taxon>
        <taxon>Pseudosulfitobacter</taxon>
    </lineage>
</organism>
<dbReference type="InterPro" id="IPR012675">
    <property type="entry name" value="Beta-grasp_dom_sf"/>
</dbReference>
<evidence type="ECO:0000256" key="3">
    <source>
        <dbReference type="ARBA" id="ARBA00023136"/>
    </source>
</evidence>
<keyword evidence="2" id="KW-1003">Cell membrane</keyword>
<dbReference type="SUPFAM" id="SSF55073">
    <property type="entry name" value="Nucleotide cyclase"/>
    <property type="match status" value="1"/>
</dbReference>
<comment type="caution">
    <text evidence="7">The sequence shown here is derived from an EMBL/GenBank/DDBJ whole genome shotgun (WGS) entry which is preliminary data.</text>
</comment>
<dbReference type="SUPFAM" id="SSF54292">
    <property type="entry name" value="2Fe-2S ferredoxin-like"/>
    <property type="match status" value="1"/>
</dbReference>
<evidence type="ECO:0000259" key="5">
    <source>
        <dbReference type="PROSITE" id="PS50125"/>
    </source>
</evidence>
<evidence type="ECO:0000256" key="4">
    <source>
        <dbReference type="SAM" id="Phobius"/>
    </source>
</evidence>
<dbReference type="EMBL" id="JANKJG010000003">
    <property type="protein sequence ID" value="MCR8826161.1"/>
    <property type="molecule type" value="Genomic_DNA"/>
</dbReference>
<dbReference type="Pfam" id="PF00111">
    <property type="entry name" value="Fer2"/>
    <property type="match status" value="1"/>
</dbReference>
<feature type="transmembrane region" description="Helical" evidence="4">
    <location>
        <begin position="90"/>
        <end position="109"/>
    </location>
</feature>
<dbReference type="InterPro" id="IPR050697">
    <property type="entry name" value="Adenylyl/Guanylyl_Cyclase_3/4"/>
</dbReference>